<evidence type="ECO:0000313" key="3">
    <source>
        <dbReference type="Proteomes" id="UP000230790"/>
    </source>
</evidence>
<dbReference type="Gene3D" id="3.40.50.720">
    <property type="entry name" value="NAD(P)-binding Rossmann-like Domain"/>
    <property type="match status" value="1"/>
</dbReference>
<protein>
    <submittedName>
        <fullName evidence="2">GDP-mannose 4,6 dehydratase</fullName>
    </submittedName>
</protein>
<organism evidence="2 3">
    <name type="scientific">Candidatus Thermofonsia Clade 3 bacterium</name>
    <dbReference type="NCBI Taxonomy" id="2364212"/>
    <lineage>
        <taxon>Bacteria</taxon>
        <taxon>Bacillati</taxon>
        <taxon>Chloroflexota</taxon>
        <taxon>Candidatus Thermofontia</taxon>
        <taxon>Candidatus Thermofonsia Clade 3</taxon>
    </lineage>
</organism>
<dbReference type="AlphaFoldDB" id="A0A2M8QCZ8"/>
<dbReference type="Gene3D" id="3.90.25.10">
    <property type="entry name" value="UDP-galactose 4-epimerase, domain 1"/>
    <property type="match status" value="1"/>
</dbReference>
<reference evidence="2 3" key="1">
    <citation type="submission" date="2017-11" db="EMBL/GenBank/DDBJ databases">
        <title>Evolution of Phototrophy in the Chloroflexi Phylum Driven by Horizontal Gene Transfer.</title>
        <authorList>
            <person name="Ward L.M."/>
            <person name="Hemp J."/>
            <person name="Shih P.M."/>
            <person name="Mcglynn S.E."/>
            <person name="Fischer W."/>
        </authorList>
    </citation>
    <scope>NUCLEOTIDE SEQUENCE [LARGE SCALE GENOMIC DNA]</scope>
    <source>
        <strain evidence="2">JP3_7</strain>
    </source>
</reference>
<proteinExistence type="predicted"/>
<dbReference type="Proteomes" id="UP000230790">
    <property type="component" value="Unassembled WGS sequence"/>
</dbReference>
<feature type="domain" description="NAD(P)-binding" evidence="1">
    <location>
        <begin position="4"/>
        <end position="305"/>
    </location>
</feature>
<accession>A0A2M8QCZ8</accession>
<dbReference type="SUPFAM" id="SSF51735">
    <property type="entry name" value="NAD(P)-binding Rossmann-fold domains"/>
    <property type="match status" value="1"/>
</dbReference>
<evidence type="ECO:0000259" key="1">
    <source>
        <dbReference type="Pfam" id="PF16363"/>
    </source>
</evidence>
<sequence>MRVLITGMSGFAGRHLTDLLLKTTHWTLIGVSRTTQGDRPSPRVLWWKMDLRDADAVMRLLRYERPDIIIHLAAQSHVPTAWKQPWETFEANVRAQLNLFEGAIAAKLSPRFLIVSSNEVYGRPASERDLPFREERPLQPTNPYAVSKATQELMALQYHISHGYDVVIARPFNHFGPGQDVRFVASDFARQIVEIELGRREPVMHLGNMQAERDFTDVRDIVRAYLALIRYADGGRAYNVCSGKPRSIQSLLDTMLRLTTVQVEQRSDPTRFRVADTPVSYGDPTRIREATGWEPRIPFEQTIAELLDYWREQLSRDAQDLGRKT</sequence>
<evidence type="ECO:0000313" key="2">
    <source>
        <dbReference type="EMBL" id="PJF47677.1"/>
    </source>
</evidence>
<dbReference type="InterPro" id="IPR016040">
    <property type="entry name" value="NAD(P)-bd_dom"/>
</dbReference>
<dbReference type="EMBL" id="PGTN01000038">
    <property type="protein sequence ID" value="PJF47677.1"/>
    <property type="molecule type" value="Genomic_DNA"/>
</dbReference>
<gene>
    <name evidence="2" type="ORF">CUN48_07325</name>
</gene>
<dbReference type="InterPro" id="IPR036291">
    <property type="entry name" value="NAD(P)-bd_dom_sf"/>
</dbReference>
<name>A0A2M8QCZ8_9CHLR</name>
<comment type="caution">
    <text evidence="2">The sequence shown here is derived from an EMBL/GenBank/DDBJ whole genome shotgun (WGS) entry which is preliminary data.</text>
</comment>
<dbReference type="Pfam" id="PF16363">
    <property type="entry name" value="GDP_Man_Dehyd"/>
    <property type="match status" value="1"/>
</dbReference>
<dbReference type="PANTHER" id="PTHR43000">
    <property type="entry name" value="DTDP-D-GLUCOSE 4,6-DEHYDRATASE-RELATED"/>
    <property type="match status" value="1"/>
</dbReference>